<dbReference type="Proteomes" id="UP000315949">
    <property type="component" value="Unassembled WGS sequence"/>
</dbReference>
<protein>
    <submittedName>
        <fullName evidence="3">Phytase</fullName>
    </submittedName>
</protein>
<gene>
    <name evidence="3" type="ORF">FQY79_08620</name>
</gene>
<dbReference type="InterPro" id="IPR003431">
    <property type="entry name" value="B-propeller_Phytase"/>
</dbReference>
<feature type="domain" description="BPP" evidence="2">
    <location>
        <begin position="352"/>
        <end position="682"/>
    </location>
</feature>
<evidence type="ECO:0000313" key="4">
    <source>
        <dbReference type="Proteomes" id="UP000315949"/>
    </source>
</evidence>
<feature type="signal peptide" evidence="1">
    <location>
        <begin position="1"/>
        <end position="25"/>
    </location>
</feature>
<evidence type="ECO:0000256" key="1">
    <source>
        <dbReference type="SAM" id="SignalP"/>
    </source>
</evidence>
<dbReference type="AlphaFoldDB" id="A0A5C5U036"/>
<evidence type="ECO:0000259" key="2">
    <source>
        <dbReference type="PROSITE" id="PS51662"/>
    </source>
</evidence>
<proteinExistence type="predicted"/>
<evidence type="ECO:0000313" key="3">
    <source>
        <dbReference type="EMBL" id="TWT19861.1"/>
    </source>
</evidence>
<dbReference type="GO" id="GO:0016158">
    <property type="term" value="F:inositol hexakisphosphate 3-phosphatase activity"/>
    <property type="evidence" value="ECO:0007669"/>
    <property type="project" value="InterPro"/>
</dbReference>
<dbReference type="EMBL" id="VOHE01000003">
    <property type="protein sequence ID" value="TWT19861.1"/>
    <property type="molecule type" value="Genomic_DNA"/>
</dbReference>
<reference evidence="3 4" key="1">
    <citation type="submission" date="2019-07" db="EMBL/GenBank/DDBJ databases">
        <title>Luteimonas sp. YD-1 nov., isolated from acidic soil.</title>
        <authorList>
            <person name="Zhou J."/>
        </authorList>
    </citation>
    <scope>NUCLEOTIDE SEQUENCE [LARGE SCALE GENOMIC DNA]</scope>
    <source>
        <strain evidence="3 4">YD-1</strain>
    </source>
</reference>
<dbReference type="PROSITE" id="PS51662">
    <property type="entry name" value="BP_PHYTASE"/>
    <property type="match status" value="2"/>
</dbReference>
<accession>A0A5C5U036</accession>
<dbReference type="Gene3D" id="2.120.10.30">
    <property type="entry name" value="TolB, C-terminal domain"/>
    <property type="match status" value="2"/>
</dbReference>
<dbReference type="Pfam" id="PF02333">
    <property type="entry name" value="Phytase"/>
    <property type="match status" value="2"/>
</dbReference>
<dbReference type="RefSeq" id="WP_146312482.1">
    <property type="nucleotide sequence ID" value="NZ_VOHE01000003.1"/>
</dbReference>
<keyword evidence="4" id="KW-1185">Reference proteome</keyword>
<organism evidence="3 4">
    <name type="scientific">Luteimonas wenzhouensis</name>
    <dbReference type="NCBI Taxonomy" id="2599615"/>
    <lineage>
        <taxon>Bacteria</taxon>
        <taxon>Pseudomonadati</taxon>
        <taxon>Pseudomonadota</taxon>
        <taxon>Gammaproteobacteria</taxon>
        <taxon>Lysobacterales</taxon>
        <taxon>Lysobacteraceae</taxon>
        <taxon>Luteimonas</taxon>
    </lineage>
</organism>
<dbReference type="PROSITE" id="PS51257">
    <property type="entry name" value="PROKAR_LIPOPROTEIN"/>
    <property type="match status" value="1"/>
</dbReference>
<dbReference type="SUPFAM" id="SSF50956">
    <property type="entry name" value="Thermostable phytase (3-phytase)"/>
    <property type="match status" value="2"/>
</dbReference>
<dbReference type="OrthoDB" id="8696437at2"/>
<keyword evidence="1" id="KW-0732">Signal</keyword>
<feature type="domain" description="BPP" evidence="2">
    <location>
        <begin position="27"/>
        <end position="342"/>
    </location>
</feature>
<name>A0A5C5U036_9GAMM</name>
<comment type="caution">
    <text evidence="3">The sequence shown here is derived from an EMBL/GenBank/DDBJ whole genome shotgun (WGS) entry which is preliminary data.</text>
</comment>
<sequence length="689" mass="71623">MKNRLCTGYALALAACWLASPAAHAGDAASQQAATVSAASSTTAPASSKIGGAALILAADGRGQPRIVAATALGGLELYALDGKRLGATPAGEAAAVDVAYGVPLGKGTATVVAALDGSSHSLRLFRFADDRLDEVGARPIALGFAAEGLCLYRHPFDGALHVFVVGDGGEIDQLAVYATADGMLDARQVRRIGVPSPLVQCAVDAAAGHVYASEEEVGIWRFNADPEAEIAAVLVDSPRGGHIDEEVGGLAIHDGGPGSRWLIASNASAGTLNVYDLERDAAFVASAAVAARDGSRVDEPGLLHATSVAVGRRYPHGVLLVADEDGPDVKSIAIEALAAAIGASPGRAPAARAGAPAVPAVTALAETAPVASYGDAADDPAIWAHPTQPGRSLIVATDKKAGLYVYDMQGRVKQFLPDGKMNNVDLRDGFRLGGDTVTLVAASNRTDKTIALYRLDPEAGLVEVADGPQPTGMLDPYGLCMYRSARSGETYVFVNGDDTVMRQWRLVDAGNGRVRTELVRELAFDSQTEGCVADDETGVLYVGEEDVALWKLSAEPNGGDDKVAVDRIEANPALKDDIEGMGLYDLGDGRGYIVVSSQGNDTYAVYRREGAQEYLGSFRVVADPARGIDGISETDGLEVSSRNLGPGLEHGAMVAQDGRNVMPVENQNYKIVSWKAIADALGLEVRDP</sequence>
<feature type="chain" id="PRO_5022989737" evidence="1">
    <location>
        <begin position="26"/>
        <end position="689"/>
    </location>
</feature>
<dbReference type="InterPro" id="IPR011042">
    <property type="entry name" value="6-blade_b-propeller_TolB-like"/>
</dbReference>